<reference evidence="7" key="2">
    <citation type="submission" date="2015-01" db="EMBL/GenBank/DDBJ databases">
        <title>Evolutionary Origins and Diversification of the Mycorrhizal Mutualists.</title>
        <authorList>
            <consortium name="DOE Joint Genome Institute"/>
            <consortium name="Mycorrhizal Genomics Consortium"/>
            <person name="Kohler A."/>
            <person name="Kuo A."/>
            <person name="Nagy L.G."/>
            <person name="Floudas D."/>
            <person name="Copeland A."/>
            <person name="Barry K.W."/>
            <person name="Cichocki N."/>
            <person name="Veneault-Fourrey C."/>
            <person name="LaButti K."/>
            <person name="Lindquist E.A."/>
            <person name="Lipzen A."/>
            <person name="Lundell T."/>
            <person name="Morin E."/>
            <person name="Murat C."/>
            <person name="Riley R."/>
            <person name="Ohm R."/>
            <person name="Sun H."/>
            <person name="Tunlid A."/>
            <person name="Henrissat B."/>
            <person name="Grigoriev I.V."/>
            <person name="Hibbett D.S."/>
            <person name="Martin F."/>
        </authorList>
    </citation>
    <scope>NUCLEOTIDE SEQUENCE [LARGE SCALE GENOMIC DNA]</scope>
    <source>
        <strain evidence="7">441</strain>
    </source>
</reference>
<dbReference type="PANTHER" id="PTHR24304">
    <property type="entry name" value="CYTOCHROME P450 FAMILY 7"/>
    <property type="match status" value="1"/>
</dbReference>
<dbReference type="SUPFAM" id="SSF48264">
    <property type="entry name" value="Cytochrome P450"/>
    <property type="match status" value="1"/>
</dbReference>
<dbReference type="PRINTS" id="PR00465">
    <property type="entry name" value="EP450IV"/>
</dbReference>
<dbReference type="InterPro" id="IPR050529">
    <property type="entry name" value="CYP450_sterol_14alpha_dmase"/>
</dbReference>
<dbReference type="PANTHER" id="PTHR24304:SF2">
    <property type="entry name" value="24-HYDROXYCHOLESTEROL 7-ALPHA-HYDROXYLASE"/>
    <property type="match status" value="1"/>
</dbReference>
<evidence type="ECO:0000256" key="2">
    <source>
        <dbReference type="ARBA" id="ARBA00010617"/>
    </source>
</evidence>
<keyword evidence="7" id="KW-1185">Reference proteome</keyword>
<evidence type="ECO:0000256" key="4">
    <source>
        <dbReference type="ARBA" id="ARBA00022723"/>
    </source>
</evidence>
<comment type="similarity">
    <text evidence="2">Belongs to the cytochrome P450 family.</text>
</comment>
<keyword evidence="3" id="KW-0349">Heme</keyword>
<dbReference type="STRING" id="765257.A0A0C9Z8D7"/>
<evidence type="ECO:0000256" key="1">
    <source>
        <dbReference type="ARBA" id="ARBA00001971"/>
    </source>
</evidence>
<dbReference type="InterPro" id="IPR002403">
    <property type="entry name" value="Cyt_P450_E_grp-IV"/>
</dbReference>
<evidence type="ECO:0000313" key="6">
    <source>
        <dbReference type="EMBL" id="KIK22309.1"/>
    </source>
</evidence>
<proteinExistence type="inferred from homology"/>
<organism evidence="6 7">
    <name type="scientific">Pisolithus microcarpus 441</name>
    <dbReference type="NCBI Taxonomy" id="765257"/>
    <lineage>
        <taxon>Eukaryota</taxon>
        <taxon>Fungi</taxon>
        <taxon>Dikarya</taxon>
        <taxon>Basidiomycota</taxon>
        <taxon>Agaricomycotina</taxon>
        <taxon>Agaricomycetes</taxon>
        <taxon>Agaricomycetidae</taxon>
        <taxon>Boletales</taxon>
        <taxon>Sclerodermatineae</taxon>
        <taxon>Pisolithaceae</taxon>
        <taxon>Pisolithus</taxon>
    </lineage>
</organism>
<evidence type="ECO:0000256" key="5">
    <source>
        <dbReference type="ARBA" id="ARBA00023004"/>
    </source>
</evidence>
<dbReference type="AlphaFoldDB" id="A0A0C9Z8D7"/>
<sequence length="312" mass="35293">MPLLIVVVIAIVIAFTFSTLSSKRKSSFPPRVPSVLPWFGIALSYISSPDEFLANCRKQYGNVFRMLLGGREVVVVSSAGAISSIYAADHNTLGTHETHNALYHAVSGNKGNSTEVYRVVTHLIFPMVDQRLSRRAMGDLTAPIAVALLAKIKPFARMKNVRVPLMKFLTEPLCYATNLVMFGSRYPENTYEDLRILDETMPERFYRVPFWFWPSVQARKRMVGQIGDYLTHNEHREGRLPTEGQPWFSFAAGKHLILGDVRAEIGGHTLSTPLRLHSCDKWVFAVVATPYDQEKPWHSACRRGFRRRPSPT</sequence>
<name>A0A0C9Z8D7_9AGAM</name>
<dbReference type="GO" id="GO:0020037">
    <property type="term" value="F:heme binding"/>
    <property type="evidence" value="ECO:0007669"/>
    <property type="project" value="InterPro"/>
</dbReference>
<dbReference type="GO" id="GO:0005506">
    <property type="term" value="F:iron ion binding"/>
    <property type="evidence" value="ECO:0007669"/>
    <property type="project" value="InterPro"/>
</dbReference>
<protein>
    <recommendedName>
        <fullName evidence="8">Cytochrome P450</fullName>
    </recommendedName>
</protein>
<accession>A0A0C9Z8D7</accession>
<dbReference type="Gene3D" id="1.10.630.10">
    <property type="entry name" value="Cytochrome P450"/>
    <property type="match status" value="1"/>
</dbReference>
<keyword evidence="4" id="KW-0479">Metal-binding</keyword>
<dbReference type="Proteomes" id="UP000054018">
    <property type="component" value="Unassembled WGS sequence"/>
</dbReference>
<dbReference type="Pfam" id="PF00067">
    <property type="entry name" value="p450"/>
    <property type="match status" value="1"/>
</dbReference>
<evidence type="ECO:0000313" key="7">
    <source>
        <dbReference type="Proteomes" id="UP000054018"/>
    </source>
</evidence>
<dbReference type="HOGENOM" id="CLU_018012_5_0_1"/>
<dbReference type="GO" id="GO:0016705">
    <property type="term" value="F:oxidoreductase activity, acting on paired donors, with incorporation or reduction of molecular oxygen"/>
    <property type="evidence" value="ECO:0007669"/>
    <property type="project" value="InterPro"/>
</dbReference>
<evidence type="ECO:0000256" key="3">
    <source>
        <dbReference type="ARBA" id="ARBA00022617"/>
    </source>
</evidence>
<dbReference type="OrthoDB" id="3366823at2759"/>
<dbReference type="GO" id="GO:0008395">
    <property type="term" value="F:steroid hydroxylase activity"/>
    <property type="evidence" value="ECO:0007669"/>
    <property type="project" value="TreeGrafter"/>
</dbReference>
<evidence type="ECO:0008006" key="8">
    <source>
        <dbReference type="Google" id="ProtNLM"/>
    </source>
</evidence>
<gene>
    <name evidence="6" type="ORF">PISMIDRAFT_504059</name>
</gene>
<keyword evidence="5" id="KW-0408">Iron</keyword>
<comment type="cofactor">
    <cofactor evidence="1">
        <name>heme</name>
        <dbReference type="ChEBI" id="CHEBI:30413"/>
    </cofactor>
</comment>
<dbReference type="InterPro" id="IPR036396">
    <property type="entry name" value="Cyt_P450_sf"/>
</dbReference>
<reference evidence="6 7" key="1">
    <citation type="submission" date="2014-04" db="EMBL/GenBank/DDBJ databases">
        <authorList>
            <consortium name="DOE Joint Genome Institute"/>
            <person name="Kuo A."/>
            <person name="Kohler A."/>
            <person name="Costa M.D."/>
            <person name="Nagy L.G."/>
            <person name="Floudas D."/>
            <person name="Copeland A."/>
            <person name="Barry K.W."/>
            <person name="Cichocki N."/>
            <person name="Veneault-Fourrey C."/>
            <person name="LaButti K."/>
            <person name="Lindquist E.A."/>
            <person name="Lipzen A."/>
            <person name="Lundell T."/>
            <person name="Morin E."/>
            <person name="Murat C."/>
            <person name="Sun H."/>
            <person name="Tunlid A."/>
            <person name="Henrissat B."/>
            <person name="Grigoriev I.V."/>
            <person name="Hibbett D.S."/>
            <person name="Martin F."/>
            <person name="Nordberg H.P."/>
            <person name="Cantor M.N."/>
            <person name="Hua S.X."/>
        </authorList>
    </citation>
    <scope>NUCLEOTIDE SEQUENCE [LARGE SCALE GENOMIC DNA]</scope>
    <source>
        <strain evidence="6 7">441</strain>
    </source>
</reference>
<dbReference type="EMBL" id="KN833740">
    <property type="protein sequence ID" value="KIK22309.1"/>
    <property type="molecule type" value="Genomic_DNA"/>
</dbReference>
<dbReference type="InterPro" id="IPR001128">
    <property type="entry name" value="Cyt_P450"/>
</dbReference>